<evidence type="ECO:0000313" key="11">
    <source>
        <dbReference type="Proteomes" id="UP000215902"/>
    </source>
</evidence>
<comment type="subcellular location">
    <subcellularLocation>
        <location evidence="1 9">Cell membrane</location>
        <topology evidence="1 9">Multi-pass membrane protein</topology>
    </subcellularLocation>
</comment>
<feature type="transmembrane region" description="Helical" evidence="9">
    <location>
        <begin position="310"/>
        <end position="334"/>
    </location>
</feature>
<dbReference type="InterPro" id="IPR000990">
    <property type="entry name" value="Innexin"/>
</dbReference>
<dbReference type="PANTHER" id="PTHR11893">
    <property type="entry name" value="INNEXIN"/>
    <property type="match status" value="1"/>
</dbReference>
<gene>
    <name evidence="9" type="primary">inx</name>
    <name evidence="10" type="ORF">BOX15_Mlig030358g1</name>
</gene>
<evidence type="ECO:0000256" key="8">
    <source>
        <dbReference type="ARBA" id="ARBA00023303"/>
    </source>
</evidence>
<evidence type="ECO:0000256" key="5">
    <source>
        <dbReference type="ARBA" id="ARBA00022989"/>
    </source>
</evidence>
<dbReference type="Proteomes" id="UP000215902">
    <property type="component" value="Unassembled WGS sequence"/>
</dbReference>
<evidence type="ECO:0000256" key="9">
    <source>
        <dbReference type="RuleBase" id="RU010713"/>
    </source>
</evidence>
<evidence type="ECO:0000256" key="6">
    <source>
        <dbReference type="ARBA" id="ARBA00023065"/>
    </source>
</evidence>
<keyword evidence="3" id="KW-1003">Cell membrane</keyword>
<comment type="caution">
    <text evidence="10">The sequence shown here is derived from an EMBL/GenBank/DDBJ whole genome shotgun (WGS) entry which is preliminary data.</text>
</comment>
<feature type="transmembrane region" description="Helical" evidence="9">
    <location>
        <begin position="114"/>
        <end position="132"/>
    </location>
</feature>
<dbReference type="OrthoDB" id="5867527at2759"/>
<comment type="similarity">
    <text evidence="9">Belongs to the pannexin family.</text>
</comment>
<name>A0A267FJQ1_9PLAT</name>
<dbReference type="PRINTS" id="PR01262">
    <property type="entry name" value="INNEXIN"/>
</dbReference>
<dbReference type="PANTHER" id="PTHR11893:SF36">
    <property type="entry name" value="INNEXIN-5"/>
    <property type="match status" value="1"/>
</dbReference>
<evidence type="ECO:0000256" key="7">
    <source>
        <dbReference type="ARBA" id="ARBA00023136"/>
    </source>
</evidence>
<organism evidence="10 11">
    <name type="scientific">Macrostomum lignano</name>
    <dbReference type="NCBI Taxonomy" id="282301"/>
    <lineage>
        <taxon>Eukaryota</taxon>
        <taxon>Metazoa</taxon>
        <taxon>Spiralia</taxon>
        <taxon>Lophotrochozoa</taxon>
        <taxon>Platyhelminthes</taxon>
        <taxon>Rhabditophora</taxon>
        <taxon>Macrostomorpha</taxon>
        <taxon>Macrostomida</taxon>
        <taxon>Macrostomidae</taxon>
        <taxon>Macrostomum</taxon>
    </lineage>
</organism>
<keyword evidence="11" id="KW-1185">Reference proteome</keyword>
<dbReference type="AlphaFoldDB" id="A0A267FJQ1"/>
<dbReference type="PROSITE" id="PS51013">
    <property type="entry name" value="PANNEXIN"/>
    <property type="match status" value="1"/>
</dbReference>
<keyword evidence="8 9" id="KW-0407">Ion channel</keyword>
<keyword evidence="2 9" id="KW-0813">Transport</keyword>
<feature type="transmembrane region" description="Helical" evidence="9">
    <location>
        <begin position="28"/>
        <end position="48"/>
    </location>
</feature>
<feature type="transmembrane region" description="Helical" evidence="9">
    <location>
        <begin position="221"/>
        <end position="242"/>
    </location>
</feature>
<keyword evidence="6 9" id="KW-0406">Ion transport</keyword>
<comment type="function">
    <text evidence="9">Structural component of the gap junctions.</text>
</comment>
<evidence type="ECO:0000313" key="10">
    <source>
        <dbReference type="EMBL" id="PAA73444.1"/>
    </source>
</evidence>
<accession>A0A267FJQ1</accession>
<dbReference type="GO" id="GO:0005921">
    <property type="term" value="C:gap junction"/>
    <property type="evidence" value="ECO:0007669"/>
    <property type="project" value="UniProtKB-UniRule"/>
</dbReference>
<sequence>MADIFKQLYSINIVNYIGVEDFSDRLNFLYTATLLTICCTITIGRGYVMHPISCYLPNTFGSYHEEKDMKGQLEFVNNYCWSEGTYAVDVREFHLEGTSDSGGLELYADRKINFYQWVPFVLALQSLCFYLPRVIWHAVSFGRAGTDVGHIVKVARDASRADDKKHDRLLNHACRMIEQMLDRQANKARPDDQSQLEGIRRACNRCLAIAMPTRFVGSGLIFTYLLIKLAYIGNAIGQLALMQNFLQLNSTRYSLLGIKLLDDIIWGKDWHNTMVFPRIGCCAVYLRSAARGNWQFSQCSLPVNMIYEKIYVFLWFWFIFVALATIFSTISWIWRLCNAAMSSRFVRKYLKLADNYEELKKSGQVKGFVRNFLRRDGAFLMKMIALNCGDLICAEVIQTLWLRYKKAKGFIALDEAQQENLENAVLKLSCKNLPLSADNKTRRRFFHRQQSLPINSLFRHEEGATPKREG</sequence>
<evidence type="ECO:0000256" key="2">
    <source>
        <dbReference type="ARBA" id="ARBA00022448"/>
    </source>
</evidence>
<dbReference type="Pfam" id="PF00876">
    <property type="entry name" value="Innexin"/>
    <property type="match status" value="1"/>
</dbReference>
<evidence type="ECO:0000256" key="1">
    <source>
        <dbReference type="ARBA" id="ARBA00004651"/>
    </source>
</evidence>
<protein>
    <recommendedName>
        <fullName evidence="9">Innexin</fullName>
    </recommendedName>
</protein>
<proteinExistence type="inferred from homology"/>
<keyword evidence="7 9" id="KW-0472">Membrane</keyword>
<keyword evidence="5 9" id="KW-1133">Transmembrane helix</keyword>
<reference evidence="10 11" key="1">
    <citation type="submission" date="2017-06" db="EMBL/GenBank/DDBJ databases">
        <title>A platform for efficient transgenesis in Macrostomum lignano, a flatworm model organism for stem cell research.</title>
        <authorList>
            <person name="Berezikov E."/>
        </authorList>
    </citation>
    <scope>NUCLEOTIDE SEQUENCE [LARGE SCALE GENOMIC DNA]</scope>
    <source>
        <strain evidence="10">DV1</strain>
        <tissue evidence="10">Whole organism</tissue>
    </source>
</reference>
<keyword evidence="4 9" id="KW-0812">Transmembrane</keyword>
<dbReference type="GO" id="GO:0005243">
    <property type="term" value="F:gap junction channel activity"/>
    <property type="evidence" value="ECO:0007669"/>
    <property type="project" value="TreeGrafter"/>
</dbReference>
<dbReference type="GO" id="GO:0005886">
    <property type="term" value="C:plasma membrane"/>
    <property type="evidence" value="ECO:0007669"/>
    <property type="project" value="UniProtKB-SubCell"/>
</dbReference>
<evidence type="ECO:0000256" key="3">
    <source>
        <dbReference type="ARBA" id="ARBA00022475"/>
    </source>
</evidence>
<dbReference type="EMBL" id="NIVC01001011">
    <property type="protein sequence ID" value="PAA73444.1"/>
    <property type="molecule type" value="Genomic_DNA"/>
</dbReference>
<dbReference type="GO" id="GO:0034220">
    <property type="term" value="P:monoatomic ion transmembrane transport"/>
    <property type="evidence" value="ECO:0007669"/>
    <property type="project" value="UniProtKB-KW"/>
</dbReference>
<evidence type="ECO:0000256" key="4">
    <source>
        <dbReference type="ARBA" id="ARBA00022692"/>
    </source>
</evidence>